<proteinExistence type="predicted"/>
<accession>A0AAN3A7R7</accession>
<evidence type="ECO:0000313" key="2">
    <source>
        <dbReference type="Proteomes" id="UP000005475"/>
    </source>
</evidence>
<name>A0AAN3A7R7_BACO1</name>
<dbReference type="EMBL" id="AAXF02000049">
    <property type="protein sequence ID" value="EDO11416.1"/>
    <property type="molecule type" value="Genomic_DNA"/>
</dbReference>
<protein>
    <submittedName>
        <fullName evidence="1">Uncharacterized protein</fullName>
    </submittedName>
</protein>
<evidence type="ECO:0000313" key="1">
    <source>
        <dbReference type="EMBL" id="EDO11416.1"/>
    </source>
</evidence>
<organism evidence="1 2">
    <name type="scientific">Bacteroides ovatus (strain ATCC 8483 / DSM 1896 / JCM 5824 / BCRC 10623 / CCUG 4943 / NCTC 11153)</name>
    <dbReference type="NCBI Taxonomy" id="411476"/>
    <lineage>
        <taxon>Bacteria</taxon>
        <taxon>Pseudomonadati</taxon>
        <taxon>Bacteroidota</taxon>
        <taxon>Bacteroidia</taxon>
        <taxon>Bacteroidales</taxon>
        <taxon>Bacteroidaceae</taxon>
        <taxon>Bacteroides</taxon>
    </lineage>
</organism>
<reference evidence="1 2" key="1">
    <citation type="submission" date="2007-03" db="EMBL/GenBank/DDBJ databases">
        <authorList>
            <person name="Fulton L."/>
            <person name="Clifton S."/>
            <person name="Fulton B."/>
            <person name="Xu J."/>
            <person name="Minx P."/>
            <person name="Pepin K.H."/>
            <person name="Johnson M."/>
            <person name="Thiruvilangam P."/>
            <person name="Bhonagiri V."/>
            <person name="Nash W.E."/>
            <person name="Mardis E.R."/>
            <person name="Wilson R.K."/>
        </authorList>
    </citation>
    <scope>NUCLEOTIDE SEQUENCE [LARGE SCALE GENOMIC DNA]</scope>
    <source>
        <strain evidence="2">ATCC 8483 / DSM 1896 / JCM 5824 / BCRC 10623 / CCUG 4943 / NCTC 11153</strain>
    </source>
</reference>
<sequence length="44" mass="5360">MLSYTDTFLTIYLRQEYITLLYIQKRLSRKINMITDGLKVKIVY</sequence>
<dbReference type="Proteomes" id="UP000005475">
    <property type="component" value="Unassembled WGS sequence"/>
</dbReference>
<comment type="caution">
    <text evidence="1">The sequence shown here is derived from an EMBL/GenBank/DDBJ whole genome shotgun (WGS) entry which is preliminary data.</text>
</comment>
<dbReference type="AlphaFoldDB" id="A0AAN3A7R7"/>
<gene>
    <name evidence="1" type="ORF">BACOVA_02625</name>
</gene>
<reference evidence="2" key="2">
    <citation type="submission" date="2007-04" db="EMBL/GenBank/DDBJ databases">
        <title>Draft genome sequence of Bacteroides ovatus (ATCC 8483).</title>
        <authorList>
            <person name="Sudarsanam P."/>
            <person name="Ley R."/>
            <person name="Guruge J."/>
            <person name="Turnbaugh P.J."/>
            <person name="Mahowald M."/>
            <person name="Liep D."/>
            <person name="Gordon J."/>
        </authorList>
    </citation>
    <scope>NUCLEOTIDE SEQUENCE [LARGE SCALE GENOMIC DNA]</scope>
    <source>
        <strain evidence="2">ATCC 8483 / DSM 1896 / JCM 5824 / BCRC 10623 / CCUG 4943 / NCTC 11153</strain>
    </source>
</reference>